<dbReference type="Pfam" id="PF04452">
    <property type="entry name" value="Methyltrans_RNA"/>
    <property type="match status" value="1"/>
</dbReference>
<dbReference type="InterPro" id="IPR006700">
    <property type="entry name" value="RsmE"/>
</dbReference>
<dbReference type="CDD" id="cd18084">
    <property type="entry name" value="RsmE-like"/>
    <property type="match status" value="1"/>
</dbReference>
<keyword evidence="7 12" id="KW-0489">Methyltransferase</keyword>
<evidence type="ECO:0000256" key="7">
    <source>
        <dbReference type="ARBA" id="ARBA00022603"/>
    </source>
</evidence>
<comment type="function">
    <text evidence="10 12">Specifically methylates the N3 position of the uracil ring of uridine 1498 (m3U1498) in 16S rRNA. Acts on the fully assembled 30S ribosomal subunit.</text>
</comment>
<dbReference type="GO" id="GO:0008168">
    <property type="term" value="F:methyltransferase activity"/>
    <property type="evidence" value="ECO:0007669"/>
    <property type="project" value="UniProtKB-KW"/>
</dbReference>
<dbReference type="RefSeq" id="WP_023055396.1">
    <property type="nucleotide sequence ID" value="NZ_JAUSTN010000003.1"/>
</dbReference>
<keyword evidence="6 12" id="KW-0698">rRNA processing</keyword>
<sequence>MHRFFDESRELSKENLHHIKVLRIGKDEEFEIVIKDKLYLAKFDQELEILKELKKTHETKIPVILYMALVKGDKMEKILSQATEVGISEFFPLKLKRSISDISAKEEKKLIRWNKIIESAAKQSRRDIIPKLNKTVTIEEIDFENLVIVPYEEAKENTIRKALEDVKTKKISLVIGPEGGFEEEEIEYLKNKGAKIVTLGPGILRAETAAIVSSFTVIEEIR</sequence>
<evidence type="ECO:0000259" key="13">
    <source>
        <dbReference type="Pfam" id="PF04452"/>
    </source>
</evidence>
<dbReference type="PANTHER" id="PTHR30027">
    <property type="entry name" value="RIBOSOMAL RNA SMALL SUBUNIT METHYLTRANSFERASE E"/>
    <property type="match status" value="1"/>
</dbReference>
<dbReference type="InterPro" id="IPR029028">
    <property type="entry name" value="Alpha/beta_knot_MTases"/>
</dbReference>
<keyword evidence="8 12" id="KW-0808">Transferase</keyword>
<dbReference type="PIRSF" id="PIRSF015601">
    <property type="entry name" value="MTase_slr0722"/>
    <property type="match status" value="1"/>
</dbReference>
<protein>
    <recommendedName>
        <fullName evidence="4 12">Ribosomal RNA small subunit methyltransferase E</fullName>
        <ecNumber evidence="3 12">2.1.1.193</ecNumber>
    </recommendedName>
</protein>
<comment type="similarity">
    <text evidence="2 12">Belongs to the RNA methyltransferase RsmE family.</text>
</comment>
<reference evidence="14 15" key="1">
    <citation type="submission" date="2023-07" db="EMBL/GenBank/DDBJ databases">
        <title>Genomic Encyclopedia of Type Strains, Phase IV (KMG-IV): sequencing the most valuable type-strain genomes for metagenomic binning, comparative biology and taxonomic classification.</title>
        <authorList>
            <person name="Goeker M."/>
        </authorList>
    </citation>
    <scope>NUCLEOTIDE SEQUENCE [LARGE SCALE GENOMIC DNA]</scope>
    <source>
        <strain evidence="14 15">DSM 22616</strain>
    </source>
</reference>
<dbReference type="GO" id="GO:0032259">
    <property type="term" value="P:methylation"/>
    <property type="evidence" value="ECO:0007669"/>
    <property type="project" value="UniProtKB-KW"/>
</dbReference>
<evidence type="ECO:0000256" key="4">
    <source>
        <dbReference type="ARBA" id="ARBA00013673"/>
    </source>
</evidence>
<comment type="caution">
    <text evidence="14">The sequence shown here is derived from an EMBL/GenBank/DDBJ whole genome shotgun (WGS) entry which is preliminary data.</text>
</comment>
<dbReference type="NCBIfam" id="TIGR00046">
    <property type="entry name" value="RsmE family RNA methyltransferase"/>
    <property type="match status" value="1"/>
</dbReference>
<dbReference type="SUPFAM" id="SSF75217">
    <property type="entry name" value="alpha/beta knot"/>
    <property type="match status" value="1"/>
</dbReference>
<dbReference type="Gene3D" id="3.40.1280.10">
    <property type="match status" value="1"/>
</dbReference>
<name>A0ABU0AUR3_9FIRM</name>
<keyword evidence="9 12" id="KW-0949">S-adenosyl-L-methionine</keyword>
<organism evidence="14 15">
    <name type="scientific">Peptoniphilus koenoeneniae</name>
    <dbReference type="NCBI Taxonomy" id="507751"/>
    <lineage>
        <taxon>Bacteria</taxon>
        <taxon>Bacillati</taxon>
        <taxon>Bacillota</taxon>
        <taxon>Tissierellia</taxon>
        <taxon>Tissierellales</taxon>
        <taxon>Peptoniphilaceae</taxon>
        <taxon>Peptoniphilus</taxon>
    </lineage>
</organism>
<dbReference type="EMBL" id="JAUSTN010000003">
    <property type="protein sequence ID" value="MDQ0274594.1"/>
    <property type="molecule type" value="Genomic_DNA"/>
</dbReference>
<dbReference type="EC" id="2.1.1.193" evidence="3 12"/>
<evidence type="ECO:0000256" key="5">
    <source>
        <dbReference type="ARBA" id="ARBA00022490"/>
    </source>
</evidence>
<comment type="subcellular location">
    <subcellularLocation>
        <location evidence="1 12">Cytoplasm</location>
    </subcellularLocation>
</comment>
<dbReference type="Gene3D" id="2.40.240.20">
    <property type="entry name" value="Hypothetical PUA domain-like, domain 1"/>
    <property type="match status" value="1"/>
</dbReference>
<evidence type="ECO:0000256" key="11">
    <source>
        <dbReference type="ARBA" id="ARBA00047944"/>
    </source>
</evidence>
<dbReference type="PANTHER" id="PTHR30027:SF3">
    <property type="entry name" value="16S RRNA (URACIL(1498)-N(3))-METHYLTRANSFERASE"/>
    <property type="match status" value="1"/>
</dbReference>
<feature type="domain" description="Ribosomal RNA small subunit methyltransferase E methyltransferase" evidence="13">
    <location>
        <begin position="58"/>
        <end position="213"/>
    </location>
</feature>
<evidence type="ECO:0000256" key="8">
    <source>
        <dbReference type="ARBA" id="ARBA00022679"/>
    </source>
</evidence>
<keyword evidence="5 12" id="KW-0963">Cytoplasm</keyword>
<comment type="catalytic activity">
    <reaction evidence="11 12">
        <text>uridine(1498) in 16S rRNA + S-adenosyl-L-methionine = N(3)-methyluridine(1498) in 16S rRNA + S-adenosyl-L-homocysteine + H(+)</text>
        <dbReference type="Rhea" id="RHEA:42920"/>
        <dbReference type="Rhea" id="RHEA-COMP:10283"/>
        <dbReference type="Rhea" id="RHEA-COMP:10284"/>
        <dbReference type="ChEBI" id="CHEBI:15378"/>
        <dbReference type="ChEBI" id="CHEBI:57856"/>
        <dbReference type="ChEBI" id="CHEBI:59789"/>
        <dbReference type="ChEBI" id="CHEBI:65315"/>
        <dbReference type="ChEBI" id="CHEBI:74502"/>
        <dbReference type="EC" id="2.1.1.193"/>
    </reaction>
</comment>
<evidence type="ECO:0000256" key="6">
    <source>
        <dbReference type="ARBA" id="ARBA00022552"/>
    </source>
</evidence>
<evidence type="ECO:0000313" key="14">
    <source>
        <dbReference type="EMBL" id="MDQ0274594.1"/>
    </source>
</evidence>
<evidence type="ECO:0000256" key="10">
    <source>
        <dbReference type="ARBA" id="ARBA00025699"/>
    </source>
</evidence>
<keyword evidence="15" id="KW-1185">Reference proteome</keyword>
<proteinExistence type="inferred from homology"/>
<dbReference type="InterPro" id="IPR046886">
    <property type="entry name" value="RsmE_MTase_dom"/>
</dbReference>
<evidence type="ECO:0000256" key="9">
    <source>
        <dbReference type="ARBA" id="ARBA00022691"/>
    </source>
</evidence>
<evidence type="ECO:0000256" key="2">
    <source>
        <dbReference type="ARBA" id="ARBA00005528"/>
    </source>
</evidence>
<evidence type="ECO:0000256" key="12">
    <source>
        <dbReference type="PIRNR" id="PIRNR015601"/>
    </source>
</evidence>
<dbReference type="InterPro" id="IPR029026">
    <property type="entry name" value="tRNA_m1G_MTases_N"/>
</dbReference>
<evidence type="ECO:0000256" key="3">
    <source>
        <dbReference type="ARBA" id="ARBA00012328"/>
    </source>
</evidence>
<evidence type="ECO:0000256" key="1">
    <source>
        <dbReference type="ARBA" id="ARBA00004496"/>
    </source>
</evidence>
<evidence type="ECO:0000313" key="15">
    <source>
        <dbReference type="Proteomes" id="UP001236559"/>
    </source>
</evidence>
<gene>
    <name evidence="14" type="ORF">J2S72_000611</name>
</gene>
<dbReference type="Proteomes" id="UP001236559">
    <property type="component" value="Unassembled WGS sequence"/>
</dbReference>
<accession>A0ABU0AUR3</accession>